<dbReference type="PROSITE" id="PS00137">
    <property type="entry name" value="SUBTILASE_HIS"/>
    <property type="match status" value="1"/>
</dbReference>
<evidence type="ECO:0000313" key="9">
    <source>
        <dbReference type="EMBL" id="TWT80051.1"/>
    </source>
</evidence>
<protein>
    <submittedName>
        <fullName evidence="9">Subtilisin E</fullName>
        <ecNumber evidence="9">3.4.21.62</ecNumber>
    </submittedName>
</protein>
<dbReference type="EC" id="3.4.21.62" evidence="9"/>
<evidence type="ECO:0000256" key="4">
    <source>
        <dbReference type="ARBA" id="ARBA00022825"/>
    </source>
</evidence>
<dbReference type="PRINTS" id="PR00723">
    <property type="entry name" value="SUBTILISIN"/>
</dbReference>
<accession>A0A5C5YZQ2</accession>
<feature type="active site" description="Charge relay system" evidence="5">
    <location>
        <position position="111"/>
    </location>
</feature>
<comment type="caution">
    <text evidence="9">The sequence shown here is derived from an EMBL/GenBank/DDBJ whole genome shotgun (WGS) entry which is preliminary data.</text>
</comment>
<gene>
    <name evidence="9" type="primary">aprE_1</name>
    <name evidence="9" type="ORF">CA13_14640</name>
</gene>
<feature type="domain" description="Peptidase S8/S53" evidence="8">
    <location>
        <begin position="102"/>
        <end position="346"/>
    </location>
</feature>
<dbReference type="Pfam" id="PF00082">
    <property type="entry name" value="Peptidase_S8"/>
    <property type="match status" value="1"/>
</dbReference>
<dbReference type="RefSeq" id="WP_146395151.1">
    <property type="nucleotide sequence ID" value="NZ_SJPJ01000001.1"/>
</dbReference>
<feature type="active site" description="Charge relay system" evidence="5">
    <location>
        <position position="153"/>
    </location>
</feature>
<evidence type="ECO:0000256" key="3">
    <source>
        <dbReference type="ARBA" id="ARBA00022801"/>
    </source>
</evidence>
<evidence type="ECO:0000256" key="6">
    <source>
        <dbReference type="RuleBase" id="RU003355"/>
    </source>
</evidence>
<evidence type="ECO:0000313" key="10">
    <source>
        <dbReference type="Proteomes" id="UP000315010"/>
    </source>
</evidence>
<dbReference type="InterPro" id="IPR022398">
    <property type="entry name" value="Peptidase_S8_His-AS"/>
</dbReference>
<dbReference type="GO" id="GO:0006508">
    <property type="term" value="P:proteolysis"/>
    <property type="evidence" value="ECO:0007669"/>
    <property type="project" value="UniProtKB-KW"/>
</dbReference>
<feature type="active site" description="Charge relay system" evidence="5">
    <location>
        <position position="330"/>
    </location>
</feature>
<keyword evidence="2 5" id="KW-0645">Protease</keyword>
<evidence type="ECO:0000256" key="7">
    <source>
        <dbReference type="SAM" id="MobiDB-lite"/>
    </source>
</evidence>
<dbReference type="EMBL" id="SJPJ01000001">
    <property type="protein sequence ID" value="TWT80051.1"/>
    <property type="molecule type" value="Genomic_DNA"/>
</dbReference>
<dbReference type="InterPro" id="IPR023827">
    <property type="entry name" value="Peptidase_S8_Asp-AS"/>
</dbReference>
<dbReference type="GO" id="GO:0004252">
    <property type="term" value="F:serine-type endopeptidase activity"/>
    <property type="evidence" value="ECO:0007669"/>
    <property type="project" value="UniProtKB-UniRule"/>
</dbReference>
<dbReference type="InterPro" id="IPR036852">
    <property type="entry name" value="Peptidase_S8/S53_dom_sf"/>
</dbReference>
<dbReference type="InterPro" id="IPR015500">
    <property type="entry name" value="Peptidase_S8_subtilisin-rel"/>
</dbReference>
<feature type="compositionally biased region" description="Polar residues" evidence="7">
    <location>
        <begin position="66"/>
        <end position="78"/>
    </location>
</feature>
<dbReference type="InterPro" id="IPR023828">
    <property type="entry name" value="Peptidase_S8_Ser-AS"/>
</dbReference>
<evidence type="ECO:0000259" key="8">
    <source>
        <dbReference type="Pfam" id="PF00082"/>
    </source>
</evidence>
<dbReference type="AlphaFoldDB" id="A0A5C5YZQ2"/>
<dbReference type="OrthoDB" id="252653at2"/>
<reference evidence="9 10" key="1">
    <citation type="submission" date="2019-02" db="EMBL/GenBank/DDBJ databases">
        <title>Deep-cultivation of Planctomycetes and their phenomic and genomic characterization uncovers novel biology.</title>
        <authorList>
            <person name="Wiegand S."/>
            <person name="Jogler M."/>
            <person name="Boedeker C."/>
            <person name="Pinto D."/>
            <person name="Vollmers J."/>
            <person name="Rivas-Marin E."/>
            <person name="Kohn T."/>
            <person name="Peeters S.H."/>
            <person name="Heuer A."/>
            <person name="Rast P."/>
            <person name="Oberbeckmann S."/>
            <person name="Bunk B."/>
            <person name="Jeske O."/>
            <person name="Meyerdierks A."/>
            <person name="Storesund J.E."/>
            <person name="Kallscheuer N."/>
            <person name="Luecker S."/>
            <person name="Lage O.M."/>
            <person name="Pohl T."/>
            <person name="Merkel B.J."/>
            <person name="Hornburger P."/>
            <person name="Mueller R.-W."/>
            <person name="Bruemmer F."/>
            <person name="Labrenz M."/>
            <person name="Spormann A.M."/>
            <person name="Op Den Camp H."/>
            <person name="Overmann J."/>
            <person name="Amann R."/>
            <person name="Jetten M.S.M."/>
            <person name="Mascher T."/>
            <person name="Medema M.H."/>
            <person name="Devos D.P."/>
            <person name="Kaster A.-K."/>
            <person name="Ovreas L."/>
            <person name="Rohde M."/>
            <person name="Galperin M.Y."/>
            <person name="Jogler C."/>
        </authorList>
    </citation>
    <scope>NUCLEOTIDE SEQUENCE [LARGE SCALE GENOMIC DNA]</scope>
    <source>
        <strain evidence="9 10">CA13</strain>
    </source>
</reference>
<keyword evidence="3 5" id="KW-0378">Hydrolase</keyword>
<dbReference type="PANTHER" id="PTHR43399">
    <property type="entry name" value="SUBTILISIN-RELATED"/>
    <property type="match status" value="1"/>
</dbReference>
<dbReference type="PROSITE" id="PS00136">
    <property type="entry name" value="SUBTILASE_ASP"/>
    <property type="match status" value="1"/>
</dbReference>
<proteinExistence type="inferred from homology"/>
<dbReference type="SUPFAM" id="SSF52743">
    <property type="entry name" value="Subtilisin-like"/>
    <property type="match status" value="1"/>
</dbReference>
<keyword evidence="10" id="KW-1185">Reference proteome</keyword>
<dbReference type="InterPro" id="IPR051048">
    <property type="entry name" value="Peptidase_S8/S53_subtilisin"/>
</dbReference>
<dbReference type="PANTHER" id="PTHR43399:SF4">
    <property type="entry name" value="CELL WALL-ASSOCIATED PROTEASE"/>
    <property type="match status" value="1"/>
</dbReference>
<dbReference type="Proteomes" id="UP000315010">
    <property type="component" value="Unassembled WGS sequence"/>
</dbReference>
<sequence length="754" mass="80873">MKKKTQDPSKRAPRVRRALELENFEIERCEDRFALSASLPGDLLLHALSVDSPYDSIDPSSDLSQPAESLQPASTDPSPNLFDQAATVRELASQVGSHPLDGSGQTIAVIDSGVAWDHVALGGGFGPGYRVVGGWDFAENDAIPYDDGPAGFHGTHVAGIVAGKSDAFTGVAPNADIVALRVFDDSGMGELPWIEASLRWVHEHQNDFASPITTVNLSVGAALNADNLAEAQNILEDELALLREDNILVFAAAGNFFGNTVTDESLMYPASSESVVAVGSITNSGSLSPFSQRADGILAADGESIRSSVPDHVYGWDGHVDDFASLDGTSMATPQIAAASMLVRQSMLDQGLHPSADDVLIRLQESMQTQVDPETGAHYHVVDLHSAILPQSEDWQSGSEPDVDADNSTPVLSEPTPVLSEPTLTQFIGDNQNEAYVLDLRDGIELRSGGNVYRFDSDASADSALIIDVGGGADSLHILGSSDAERLIMHPRSLAAAKSVLSTNTYKIELRGVEAVLFDGGGGSDRATLYDSDDDDILRSQPNMATLSGVGFQFQVNQIPRIYVHATAGGSDQAFLSDSDGDDTLAVQPQFTSLRGNDTFQAAYGFEKVHAYSSAGGHDRASIYDSDGDDTMNVSPNRSIITGPSYQVSARGFESVEAFASNGGTDTANIYTDEIDSRWDRAPDRLQWTGEDGVVRIARNFERMQAFEQYEPIAIQTQSLGGQLQQSILEDPAERLRRERLASQSVFEWLGEQP</sequence>
<name>A0A5C5YZQ2_9BACT</name>
<comment type="similarity">
    <text evidence="1 5 6">Belongs to the peptidase S8 family.</text>
</comment>
<feature type="region of interest" description="Disordered" evidence="7">
    <location>
        <begin position="56"/>
        <end position="79"/>
    </location>
</feature>
<dbReference type="Gene3D" id="3.40.50.200">
    <property type="entry name" value="Peptidase S8/S53 domain"/>
    <property type="match status" value="1"/>
</dbReference>
<keyword evidence="4 5" id="KW-0720">Serine protease</keyword>
<feature type="region of interest" description="Disordered" evidence="7">
    <location>
        <begin position="393"/>
        <end position="417"/>
    </location>
</feature>
<evidence type="ECO:0000256" key="1">
    <source>
        <dbReference type="ARBA" id="ARBA00011073"/>
    </source>
</evidence>
<organism evidence="9 10">
    <name type="scientific">Novipirellula herctigrandis</name>
    <dbReference type="NCBI Taxonomy" id="2527986"/>
    <lineage>
        <taxon>Bacteria</taxon>
        <taxon>Pseudomonadati</taxon>
        <taxon>Planctomycetota</taxon>
        <taxon>Planctomycetia</taxon>
        <taxon>Pirellulales</taxon>
        <taxon>Pirellulaceae</taxon>
        <taxon>Novipirellula</taxon>
    </lineage>
</organism>
<evidence type="ECO:0000256" key="2">
    <source>
        <dbReference type="ARBA" id="ARBA00022670"/>
    </source>
</evidence>
<dbReference type="InterPro" id="IPR000209">
    <property type="entry name" value="Peptidase_S8/S53_dom"/>
</dbReference>
<evidence type="ECO:0000256" key="5">
    <source>
        <dbReference type="PROSITE-ProRule" id="PRU01240"/>
    </source>
</evidence>
<dbReference type="PROSITE" id="PS00138">
    <property type="entry name" value="SUBTILASE_SER"/>
    <property type="match status" value="1"/>
</dbReference>
<dbReference type="PROSITE" id="PS51892">
    <property type="entry name" value="SUBTILASE"/>
    <property type="match status" value="1"/>
</dbReference>